<dbReference type="InterPro" id="IPR011059">
    <property type="entry name" value="Metal-dep_hydrolase_composite"/>
</dbReference>
<keyword evidence="3" id="KW-0378">Hydrolase</keyword>
<accession>A0A6J6E8Q1</accession>
<dbReference type="SUPFAM" id="SSF51556">
    <property type="entry name" value="Metallo-dependent hydrolases"/>
    <property type="match status" value="1"/>
</dbReference>
<evidence type="ECO:0000259" key="5">
    <source>
        <dbReference type="Pfam" id="PF01979"/>
    </source>
</evidence>
<proteinExistence type="inferred from homology"/>
<dbReference type="PANTHER" id="PTHR11113">
    <property type="entry name" value="N-ACETYLGLUCOSAMINE-6-PHOSPHATE DEACETYLASE"/>
    <property type="match status" value="1"/>
</dbReference>
<dbReference type="EMBL" id="CAEZTT010000029">
    <property type="protein sequence ID" value="CAB4572792.1"/>
    <property type="molecule type" value="Genomic_DNA"/>
</dbReference>
<dbReference type="InterPro" id="IPR003764">
    <property type="entry name" value="GlcNAc_6-P_deAcase"/>
</dbReference>
<dbReference type="PANTHER" id="PTHR11113:SF14">
    <property type="entry name" value="N-ACETYLGLUCOSAMINE-6-PHOSPHATE DEACETYLASE"/>
    <property type="match status" value="1"/>
</dbReference>
<organism evidence="6">
    <name type="scientific">freshwater metagenome</name>
    <dbReference type="NCBI Taxonomy" id="449393"/>
    <lineage>
        <taxon>unclassified sequences</taxon>
        <taxon>metagenomes</taxon>
        <taxon>ecological metagenomes</taxon>
    </lineage>
</organism>
<protein>
    <submittedName>
        <fullName evidence="6">Unannotated protein</fullName>
    </submittedName>
</protein>
<reference evidence="6" key="1">
    <citation type="submission" date="2020-05" db="EMBL/GenBank/DDBJ databases">
        <authorList>
            <person name="Chiriac C."/>
            <person name="Salcher M."/>
            <person name="Ghai R."/>
            <person name="Kavagutti S V."/>
        </authorList>
    </citation>
    <scope>NUCLEOTIDE SEQUENCE</scope>
</reference>
<sequence>MRIYAANVVLPSGVLPAVVEISDGKIVSIDSGAGVDANSADLRIETGYLSAGLIDLQINGAYGTDFIAANTSDWERILRKLPESGVTAIYPTVITAPVLDLVNWFKSNRSQVKTYSDRTAVLGFHLEGPFLSMKRKGAHRAECVIAPTDEAIESLISAAQDSLKIMTIAPELENATSAIKKLVAHGVKVSVGHSDATADQVASAGDLGATLITHLFNAQSPVSHRDTGVAGQALIDERFTLGLIVDLHHVVSQSVLLAFKAAQSRVCLVTDAISALGMPAGEYELAGESVTVKAGQPPVRSDGTLAGSTIRLDHAISNCIKIGVSPGIAIAAATKVPASAMGLSDRGTIEIGNRADLVWLNYSNEVLEAERTWIAGNEVFVK</sequence>
<evidence type="ECO:0000256" key="3">
    <source>
        <dbReference type="ARBA" id="ARBA00022801"/>
    </source>
</evidence>
<evidence type="ECO:0000256" key="4">
    <source>
        <dbReference type="ARBA" id="ARBA00023277"/>
    </source>
</evidence>
<dbReference type="Gene3D" id="2.30.40.10">
    <property type="entry name" value="Urease, subunit C, domain 1"/>
    <property type="match status" value="1"/>
</dbReference>
<name>A0A6J6E8Q1_9ZZZZ</name>
<dbReference type="GO" id="GO:0008448">
    <property type="term" value="F:N-acetylglucosamine-6-phosphate deacetylase activity"/>
    <property type="evidence" value="ECO:0007669"/>
    <property type="project" value="InterPro"/>
</dbReference>
<comment type="similarity">
    <text evidence="1">Belongs to the metallo-dependent hydrolases superfamily. NagA family.</text>
</comment>
<evidence type="ECO:0000256" key="2">
    <source>
        <dbReference type="ARBA" id="ARBA00022723"/>
    </source>
</evidence>
<evidence type="ECO:0000313" key="6">
    <source>
        <dbReference type="EMBL" id="CAB4572792.1"/>
    </source>
</evidence>
<dbReference type="SUPFAM" id="SSF51338">
    <property type="entry name" value="Composite domain of metallo-dependent hydrolases"/>
    <property type="match status" value="1"/>
</dbReference>
<dbReference type="Gene3D" id="3.20.20.140">
    <property type="entry name" value="Metal-dependent hydrolases"/>
    <property type="match status" value="1"/>
</dbReference>
<gene>
    <name evidence="6" type="ORF">UFOPK1726_00384</name>
</gene>
<evidence type="ECO:0000256" key="1">
    <source>
        <dbReference type="ARBA" id="ARBA00010716"/>
    </source>
</evidence>
<dbReference type="PIRSF" id="PIRSF038994">
    <property type="entry name" value="NagA"/>
    <property type="match status" value="1"/>
</dbReference>
<dbReference type="AlphaFoldDB" id="A0A6J6E8Q1"/>
<feature type="domain" description="Amidohydrolase-related" evidence="5">
    <location>
        <begin position="49"/>
        <end position="377"/>
    </location>
</feature>
<dbReference type="GO" id="GO:0006046">
    <property type="term" value="P:N-acetylglucosamine catabolic process"/>
    <property type="evidence" value="ECO:0007669"/>
    <property type="project" value="TreeGrafter"/>
</dbReference>
<keyword evidence="4" id="KW-0119">Carbohydrate metabolism</keyword>
<keyword evidence="2" id="KW-0479">Metal-binding</keyword>
<dbReference type="InterPro" id="IPR006680">
    <property type="entry name" value="Amidohydro-rel"/>
</dbReference>
<dbReference type="Pfam" id="PF01979">
    <property type="entry name" value="Amidohydro_1"/>
    <property type="match status" value="1"/>
</dbReference>
<dbReference type="InterPro" id="IPR032466">
    <property type="entry name" value="Metal_Hydrolase"/>
</dbReference>
<dbReference type="GO" id="GO:0046872">
    <property type="term" value="F:metal ion binding"/>
    <property type="evidence" value="ECO:0007669"/>
    <property type="project" value="UniProtKB-KW"/>
</dbReference>
<dbReference type="NCBIfam" id="TIGR00221">
    <property type="entry name" value="nagA"/>
    <property type="match status" value="1"/>
</dbReference>